<comment type="caution">
    <text evidence="1">The sequence shown here is derived from an EMBL/GenBank/DDBJ whole genome shotgun (WGS) entry which is preliminary data.</text>
</comment>
<name>A0A420HPN8_9PEZI</name>
<dbReference type="AlphaFoldDB" id="A0A420HPN8"/>
<accession>A0A420HPN8</accession>
<dbReference type="Proteomes" id="UP000285405">
    <property type="component" value="Unassembled WGS sequence"/>
</dbReference>
<proteinExistence type="predicted"/>
<protein>
    <submittedName>
        <fullName evidence="1">Uncharacterized protein</fullName>
    </submittedName>
</protein>
<dbReference type="EMBL" id="MCBR01017571">
    <property type="protein sequence ID" value="RKF59391.1"/>
    <property type="molecule type" value="Genomic_DNA"/>
</dbReference>
<evidence type="ECO:0000313" key="2">
    <source>
        <dbReference type="Proteomes" id="UP000285405"/>
    </source>
</evidence>
<reference evidence="1 2" key="1">
    <citation type="journal article" date="2018" name="BMC Genomics">
        <title>Comparative genome analyses reveal sequence features reflecting distinct modes of host-adaptation between dicot and monocot powdery mildew.</title>
        <authorList>
            <person name="Wu Y."/>
            <person name="Ma X."/>
            <person name="Pan Z."/>
            <person name="Kale S.D."/>
            <person name="Song Y."/>
            <person name="King H."/>
            <person name="Zhang Q."/>
            <person name="Presley C."/>
            <person name="Deng X."/>
            <person name="Wei C.I."/>
            <person name="Xiao S."/>
        </authorList>
    </citation>
    <scope>NUCLEOTIDE SEQUENCE [LARGE SCALE GENOMIC DNA]</scope>
    <source>
        <strain evidence="1">UCSC1</strain>
    </source>
</reference>
<gene>
    <name evidence="1" type="ORF">GcC1_175031</name>
</gene>
<sequence>MKFKEKDPVRQFTPHPKLDHDSTLCPANKFENVMTVKDSDIYQRIVPNQKLVTITINISSISVMKFLMRIIRLKIKNTK</sequence>
<organism evidence="1 2">
    <name type="scientific">Golovinomyces cichoracearum</name>
    <dbReference type="NCBI Taxonomy" id="62708"/>
    <lineage>
        <taxon>Eukaryota</taxon>
        <taxon>Fungi</taxon>
        <taxon>Dikarya</taxon>
        <taxon>Ascomycota</taxon>
        <taxon>Pezizomycotina</taxon>
        <taxon>Leotiomycetes</taxon>
        <taxon>Erysiphales</taxon>
        <taxon>Erysiphaceae</taxon>
        <taxon>Golovinomyces</taxon>
    </lineage>
</organism>
<evidence type="ECO:0000313" key="1">
    <source>
        <dbReference type="EMBL" id="RKF59391.1"/>
    </source>
</evidence>